<protein>
    <recommendedName>
        <fullName evidence="4">6-pyruvoyltetrahydropterin synthase</fullName>
        <ecNumber evidence="4">4.2.3.12</ecNumber>
    </recommendedName>
</protein>
<dbReference type="AlphaFoldDB" id="A0A6S8B586"/>
<dbReference type="InterPro" id="IPR007115">
    <property type="entry name" value="6-PTP_synth/QueD"/>
</dbReference>
<keyword evidence="6" id="KW-0862">Zinc</keyword>
<dbReference type="EMBL" id="HBIN01006762">
    <property type="protein sequence ID" value="CAE0434651.1"/>
    <property type="molecule type" value="Transcribed_RNA"/>
</dbReference>
<dbReference type="PANTHER" id="PTHR12589:SF7">
    <property type="entry name" value="6-PYRUVOYL TETRAHYDROBIOPTERIN SYNTHASE"/>
    <property type="match status" value="1"/>
</dbReference>
<keyword evidence="8" id="KW-0456">Lyase</keyword>
<dbReference type="Pfam" id="PF01242">
    <property type="entry name" value="PTPS"/>
    <property type="match status" value="1"/>
</dbReference>
<gene>
    <name evidence="9" type="ORF">ASTO00021_LOCUS4947</name>
    <name evidence="10" type="ORF">ASTO00021_LOCUS4948</name>
</gene>
<dbReference type="EC" id="4.2.3.12" evidence="4"/>
<evidence type="ECO:0000256" key="7">
    <source>
        <dbReference type="ARBA" id="ARBA00023007"/>
    </source>
</evidence>
<proteinExistence type="inferred from homology"/>
<dbReference type="EMBL" id="HBIN01006763">
    <property type="protein sequence ID" value="CAE0434652.1"/>
    <property type="molecule type" value="Transcribed_RNA"/>
</dbReference>
<dbReference type="SUPFAM" id="SSF55620">
    <property type="entry name" value="Tetrahydrobiopterin biosynthesis enzymes-like"/>
    <property type="match status" value="1"/>
</dbReference>
<sequence>MEITTTIQLPRVLKKTSSSLASPSPSFSVYVSKDYFKFNAAHFIAFKGYREKLHGHNYKVDLKIWGRKNGDGYVLDFGKIKAVLRDLCKDINEHVILPVNSNVLEISEKGENVNVKCEDGSLFSFPRNDCKLLPIEHSSAEELAEYILGKTIEHFSEEYLLQMRGVTAMEIAVSEAPNQLATCRIQLPALTAGKVAPAQAATEIQSNQIKTVQADFDISKNAHPRKRVKPCLCAT</sequence>
<evidence type="ECO:0000313" key="9">
    <source>
        <dbReference type="EMBL" id="CAE0434651.1"/>
    </source>
</evidence>
<evidence type="ECO:0000256" key="4">
    <source>
        <dbReference type="ARBA" id="ARBA00013100"/>
    </source>
</evidence>
<evidence type="ECO:0000313" key="10">
    <source>
        <dbReference type="EMBL" id="CAE0434652.1"/>
    </source>
</evidence>
<keyword evidence="7" id="KW-0783">Tetrahydrobiopterin biosynthesis</keyword>
<dbReference type="GO" id="GO:0046872">
    <property type="term" value="F:metal ion binding"/>
    <property type="evidence" value="ECO:0007669"/>
    <property type="project" value="UniProtKB-KW"/>
</dbReference>
<dbReference type="PANTHER" id="PTHR12589">
    <property type="entry name" value="PYRUVOYL TETRAHYDROBIOPTERIN SYNTHASE"/>
    <property type="match status" value="1"/>
</dbReference>
<organism evidence="9">
    <name type="scientific">Aplanochytrium stocchinoi</name>
    <dbReference type="NCBI Taxonomy" id="215587"/>
    <lineage>
        <taxon>Eukaryota</taxon>
        <taxon>Sar</taxon>
        <taxon>Stramenopiles</taxon>
        <taxon>Bigyra</taxon>
        <taxon>Labyrinthulomycetes</taxon>
        <taxon>Thraustochytrida</taxon>
        <taxon>Thraustochytriidae</taxon>
        <taxon>Aplanochytrium</taxon>
    </lineage>
</organism>
<name>A0A6S8B586_9STRA</name>
<keyword evidence="5" id="KW-0479">Metal-binding</keyword>
<evidence type="ECO:0000256" key="8">
    <source>
        <dbReference type="ARBA" id="ARBA00023239"/>
    </source>
</evidence>
<comment type="cofactor">
    <cofactor evidence="1">
        <name>Zn(2+)</name>
        <dbReference type="ChEBI" id="CHEBI:29105"/>
    </cofactor>
</comment>
<dbReference type="Gene3D" id="3.30.479.10">
    <property type="entry name" value="6-pyruvoyl tetrahydropterin synthase/QueD"/>
    <property type="match status" value="1"/>
</dbReference>
<dbReference type="InterPro" id="IPR038418">
    <property type="entry name" value="6-PTP_synth/QueD_sf"/>
</dbReference>
<dbReference type="GO" id="GO:0006729">
    <property type="term" value="P:tetrahydrobiopterin biosynthetic process"/>
    <property type="evidence" value="ECO:0007669"/>
    <property type="project" value="UniProtKB-UniPathway"/>
</dbReference>
<dbReference type="UniPathway" id="UPA00849">
    <property type="reaction ID" value="UER00819"/>
</dbReference>
<evidence type="ECO:0000256" key="3">
    <source>
        <dbReference type="ARBA" id="ARBA00009164"/>
    </source>
</evidence>
<evidence type="ECO:0000256" key="5">
    <source>
        <dbReference type="ARBA" id="ARBA00022723"/>
    </source>
</evidence>
<evidence type="ECO:0000256" key="2">
    <source>
        <dbReference type="ARBA" id="ARBA00005126"/>
    </source>
</evidence>
<reference evidence="9" key="1">
    <citation type="submission" date="2021-01" db="EMBL/GenBank/DDBJ databases">
        <authorList>
            <person name="Corre E."/>
            <person name="Pelletier E."/>
            <person name="Niang G."/>
            <person name="Scheremetjew M."/>
            <person name="Finn R."/>
            <person name="Kale V."/>
            <person name="Holt S."/>
            <person name="Cochrane G."/>
            <person name="Meng A."/>
            <person name="Brown T."/>
            <person name="Cohen L."/>
        </authorList>
    </citation>
    <scope>NUCLEOTIDE SEQUENCE</scope>
    <source>
        <strain evidence="9">GSBS06</strain>
    </source>
</reference>
<comment type="similarity">
    <text evidence="3">Belongs to the PTPS family.</text>
</comment>
<accession>A0A6S8B586</accession>
<comment type="pathway">
    <text evidence="2">Cofactor biosynthesis; tetrahydrobiopterin biosynthesis; tetrahydrobiopterin from 7,8-dihydroneopterin triphosphate: step 1/3.</text>
</comment>
<evidence type="ECO:0000256" key="1">
    <source>
        <dbReference type="ARBA" id="ARBA00001947"/>
    </source>
</evidence>
<dbReference type="GO" id="GO:0003874">
    <property type="term" value="F:6-pyruvoyltetrahydropterin synthase activity"/>
    <property type="evidence" value="ECO:0007669"/>
    <property type="project" value="UniProtKB-EC"/>
</dbReference>
<evidence type="ECO:0000256" key="6">
    <source>
        <dbReference type="ARBA" id="ARBA00022833"/>
    </source>
</evidence>